<evidence type="ECO:0000256" key="2">
    <source>
        <dbReference type="ARBA" id="ARBA00005236"/>
    </source>
</evidence>
<feature type="transmembrane region" description="Helical" evidence="8">
    <location>
        <begin position="406"/>
        <end position="425"/>
    </location>
</feature>
<evidence type="ECO:0000256" key="1">
    <source>
        <dbReference type="ARBA" id="ARBA00004651"/>
    </source>
</evidence>
<comment type="similarity">
    <text evidence="2">Belongs to the ABC-4 integral membrane protein family. LolC/E subfamily.</text>
</comment>
<keyword evidence="4 8" id="KW-0812">Transmembrane</keyword>
<name>A0A845HY95_9BURK</name>
<protein>
    <submittedName>
        <fullName evidence="11">FtsX-like permease family protein</fullName>
    </submittedName>
</protein>
<feature type="transmembrane region" description="Helical" evidence="8">
    <location>
        <begin position="491"/>
        <end position="513"/>
    </location>
</feature>
<evidence type="ECO:0000256" key="7">
    <source>
        <dbReference type="SAM" id="MobiDB-lite"/>
    </source>
</evidence>
<dbReference type="EMBL" id="WWCL01000002">
    <property type="protein sequence ID" value="MYN45969.1"/>
    <property type="molecule type" value="Genomic_DNA"/>
</dbReference>
<evidence type="ECO:0000256" key="6">
    <source>
        <dbReference type="ARBA" id="ARBA00023136"/>
    </source>
</evidence>
<dbReference type="InterPro" id="IPR051447">
    <property type="entry name" value="Lipoprotein-release_system"/>
</dbReference>
<dbReference type="InterPro" id="IPR025857">
    <property type="entry name" value="MacB_PCD"/>
</dbReference>
<dbReference type="PANTHER" id="PTHR30489:SF0">
    <property type="entry name" value="LIPOPROTEIN-RELEASING SYSTEM TRANSMEMBRANE PROTEIN LOLE"/>
    <property type="match status" value="1"/>
</dbReference>
<keyword evidence="3" id="KW-1003">Cell membrane</keyword>
<dbReference type="GO" id="GO:0098797">
    <property type="term" value="C:plasma membrane protein complex"/>
    <property type="evidence" value="ECO:0007669"/>
    <property type="project" value="TreeGrafter"/>
</dbReference>
<feature type="transmembrane region" description="Helical" evidence="8">
    <location>
        <begin position="304"/>
        <end position="333"/>
    </location>
</feature>
<keyword evidence="12" id="KW-1185">Reference proteome</keyword>
<dbReference type="PANTHER" id="PTHR30489">
    <property type="entry name" value="LIPOPROTEIN-RELEASING SYSTEM TRANSMEMBRANE PROTEIN LOLE"/>
    <property type="match status" value="1"/>
</dbReference>
<dbReference type="InterPro" id="IPR003838">
    <property type="entry name" value="ABC3_permease_C"/>
</dbReference>
<dbReference type="Proteomes" id="UP000444316">
    <property type="component" value="Unassembled WGS sequence"/>
</dbReference>
<feature type="transmembrane region" description="Helical" evidence="8">
    <location>
        <begin position="720"/>
        <end position="744"/>
    </location>
</feature>
<evidence type="ECO:0000313" key="11">
    <source>
        <dbReference type="EMBL" id="MYN45969.1"/>
    </source>
</evidence>
<feature type="transmembrane region" description="Helical" evidence="8">
    <location>
        <begin position="261"/>
        <end position="283"/>
    </location>
</feature>
<comment type="caution">
    <text evidence="11">The sequence shown here is derived from an EMBL/GenBank/DDBJ whole genome shotgun (WGS) entry which is preliminary data.</text>
</comment>
<comment type="subcellular location">
    <subcellularLocation>
        <location evidence="1">Cell membrane</location>
        <topology evidence="1">Multi-pass membrane protein</topology>
    </subcellularLocation>
</comment>
<dbReference type="Pfam" id="PF12704">
    <property type="entry name" value="MacB_PCD"/>
    <property type="match status" value="2"/>
</dbReference>
<gene>
    <name evidence="11" type="ORF">GTP23_13015</name>
</gene>
<feature type="transmembrane region" description="Helical" evidence="8">
    <location>
        <begin position="816"/>
        <end position="836"/>
    </location>
</feature>
<feature type="domain" description="ABC3 transporter permease C-terminal" evidence="9">
    <location>
        <begin position="727"/>
        <end position="840"/>
    </location>
</feature>
<feature type="transmembrane region" description="Helical" evidence="8">
    <location>
        <begin position="431"/>
        <end position="454"/>
    </location>
</feature>
<feature type="transmembrane region" description="Helical" evidence="8">
    <location>
        <begin position="765"/>
        <end position="796"/>
    </location>
</feature>
<feature type="domain" description="ABC3 transporter permease C-terminal" evidence="9">
    <location>
        <begin position="261"/>
        <end position="385"/>
    </location>
</feature>
<organism evidence="11 12">
    <name type="scientific">Duganella fentianensis</name>
    <dbReference type="NCBI Taxonomy" id="2692177"/>
    <lineage>
        <taxon>Bacteria</taxon>
        <taxon>Pseudomonadati</taxon>
        <taxon>Pseudomonadota</taxon>
        <taxon>Betaproteobacteria</taxon>
        <taxon>Burkholderiales</taxon>
        <taxon>Oxalobacteraceae</taxon>
        <taxon>Telluria group</taxon>
        <taxon>Duganella</taxon>
    </lineage>
</organism>
<evidence type="ECO:0000256" key="3">
    <source>
        <dbReference type="ARBA" id="ARBA00022475"/>
    </source>
</evidence>
<keyword evidence="5 8" id="KW-1133">Transmembrane helix</keyword>
<dbReference type="Pfam" id="PF02687">
    <property type="entry name" value="FtsX"/>
    <property type="match status" value="2"/>
</dbReference>
<dbReference type="GO" id="GO:0044874">
    <property type="term" value="P:lipoprotein localization to outer membrane"/>
    <property type="evidence" value="ECO:0007669"/>
    <property type="project" value="TreeGrafter"/>
</dbReference>
<evidence type="ECO:0000256" key="5">
    <source>
        <dbReference type="ARBA" id="ARBA00022989"/>
    </source>
</evidence>
<reference evidence="11" key="1">
    <citation type="submission" date="2019-12" db="EMBL/GenBank/DDBJ databases">
        <title>Novel species isolated from a subtropical stream in China.</title>
        <authorList>
            <person name="Lu H."/>
        </authorList>
    </citation>
    <scope>NUCLEOTIDE SEQUENCE [LARGE SCALE GENOMIC DNA]</scope>
    <source>
        <strain evidence="11">FT93W</strain>
    </source>
</reference>
<keyword evidence="6 8" id="KW-0472">Membrane</keyword>
<accession>A0A845HY95</accession>
<evidence type="ECO:0000313" key="12">
    <source>
        <dbReference type="Proteomes" id="UP000444316"/>
    </source>
</evidence>
<evidence type="ECO:0000259" key="10">
    <source>
        <dbReference type="Pfam" id="PF12704"/>
    </source>
</evidence>
<proteinExistence type="inferred from homology"/>
<feature type="region of interest" description="Disordered" evidence="7">
    <location>
        <begin position="226"/>
        <end position="249"/>
    </location>
</feature>
<sequence length="852" mass="90247">MRWRLSFALLLGEWRAHPLRALVAVAAIAVGIALGFAIHLMNAAAFNEFSSAIKGLSGVADIQVRATEPLFDEAIYPHIAQHEGVAIASPILEIEASVPGHHSALKIIANDALRAGFLTPDLIGIAADGGMTEALADDAIFLSPAAEMWLKSTVGQPLTLQLGVDQLSLRVAGSLPQARAGQRIGVMDIGAAQWRFNRLGKLSRIDLKLRSGVDSAAFKAQLQQELEHSQPGRFRVSQPNDADQNSRNEGMSRAYRVNLTVLALVALFTGAFLVFSTQALAVIRRRSQFALLRVLGMERRHLIAQILLEGLSLGVIGAACGVAGGYGLAAAALHFMGGDLGAGLFSGVQPQIHFAPLAATIYFALGVAVAILGCAAPAFDAARAKPAVALKAGTEEAALAQLSRPWPALACIALAAALSQAPPVFELPLFGYLSIALLLIGTIALMPRLAALTFRYAHQRWERSIAGRAGAPAILTLTLARLANASSQAGIALGGVLSSFSLMVAMAIMVASFRVSLDDWLRHVLPADLYISSTSAGNTAGLRPPEQAALTALPGVETVDFLRVTAVSLDPARPAVALMARHVDAAQPERSLAIIGSTVVPAADAPPPVWISEAMVDLYGMQLGQRIELPLNGQRHPFTVGGIWRDYAHPTGTIQMRLSDYRKLTGDQDASNAAIWLHAGARTADTEAALKRLPFAAALDVSLPSDIRAMSMTVFDRSFAITYLLEAIAIVIGLFGVAATFSAQTLARAREFGMLRHVGLTRRQILAILAIEGGSLTALGILTGFVLGWFISLILVFVVNPQSFHWTMQLHLPWPLIASVAGLLLTAAALTALFAGRQALSGGPIRAVREDW</sequence>
<feature type="transmembrane region" description="Helical" evidence="8">
    <location>
        <begin position="21"/>
        <end position="41"/>
    </location>
</feature>
<evidence type="ECO:0000256" key="8">
    <source>
        <dbReference type="SAM" id="Phobius"/>
    </source>
</evidence>
<dbReference type="AlphaFoldDB" id="A0A845HY95"/>
<feature type="transmembrane region" description="Helical" evidence="8">
    <location>
        <begin position="353"/>
        <end position="376"/>
    </location>
</feature>
<feature type="compositionally biased region" description="Polar residues" evidence="7">
    <location>
        <begin position="237"/>
        <end position="249"/>
    </location>
</feature>
<evidence type="ECO:0000259" key="9">
    <source>
        <dbReference type="Pfam" id="PF02687"/>
    </source>
</evidence>
<evidence type="ECO:0000256" key="4">
    <source>
        <dbReference type="ARBA" id="ARBA00022692"/>
    </source>
</evidence>
<feature type="domain" description="MacB-like periplasmic core" evidence="10">
    <location>
        <begin position="22"/>
        <end position="224"/>
    </location>
</feature>
<feature type="domain" description="MacB-like periplasmic core" evidence="10">
    <location>
        <begin position="491"/>
        <end position="692"/>
    </location>
</feature>